<keyword evidence="3" id="KW-1003">Cell membrane</keyword>
<keyword evidence="2" id="KW-0813">Transport</keyword>
<evidence type="ECO:0000313" key="11">
    <source>
        <dbReference type="EMBL" id="BDQ38453.1"/>
    </source>
</evidence>
<gene>
    <name evidence="11" type="ORF">SYK_28130</name>
</gene>
<sequence>MRELEIGRLIGRWPRLALNLSTISVVAYFLASAAVVLVVEPKLPSIHGTSIKSVQSASKVSIPPLKYFAPIWSRNAFKAARPKPPVAKKKTLAQLPVAKLNIKLVGTIYSDVTVLSRAVTLQGNKQKLVKIGDKLSGFKIVEIQRRAIVLQKGNQKQLLLIDNTDKKIAAKKGVARKMLPRRDLKAKLQDLDSLSRDIQFAPATRGKQKGLWVRQLRAGSLFSKAGLQKDDVVLSVGGSLVAHGVNPLTLFKLLDQPQVNVGILRDGKPIQLVLILTGK</sequence>
<keyword evidence="12" id="KW-1185">Reference proteome</keyword>
<evidence type="ECO:0000256" key="4">
    <source>
        <dbReference type="ARBA" id="ARBA00022519"/>
    </source>
</evidence>
<keyword evidence="5 9" id="KW-0812">Transmembrane</keyword>
<feature type="domain" description="Type II secretion system protein GspC N-terminal" evidence="10">
    <location>
        <begin position="65"/>
        <end position="158"/>
    </location>
</feature>
<evidence type="ECO:0000256" key="7">
    <source>
        <dbReference type="ARBA" id="ARBA00022989"/>
    </source>
</evidence>
<evidence type="ECO:0000313" key="12">
    <source>
        <dbReference type="Proteomes" id="UP001317742"/>
    </source>
</evidence>
<dbReference type="InterPro" id="IPR036034">
    <property type="entry name" value="PDZ_sf"/>
</dbReference>
<dbReference type="EMBL" id="AP026709">
    <property type="protein sequence ID" value="BDQ38453.1"/>
    <property type="molecule type" value="Genomic_DNA"/>
</dbReference>
<evidence type="ECO:0000256" key="1">
    <source>
        <dbReference type="ARBA" id="ARBA00004533"/>
    </source>
</evidence>
<evidence type="ECO:0000256" key="6">
    <source>
        <dbReference type="ARBA" id="ARBA00022927"/>
    </source>
</evidence>
<dbReference type="Pfam" id="PF11356">
    <property type="entry name" value="T2SSC"/>
    <property type="match status" value="1"/>
</dbReference>
<dbReference type="SUPFAM" id="SSF50156">
    <property type="entry name" value="PDZ domain-like"/>
    <property type="match status" value="1"/>
</dbReference>
<evidence type="ECO:0000256" key="5">
    <source>
        <dbReference type="ARBA" id="ARBA00022692"/>
    </source>
</evidence>
<organism evidence="11 12">
    <name type="scientific">Pseudodesulfovibrio nedwellii</name>
    <dbReference type="NCBI Taxonomy" id="2973072"/>
    <lineage>
        <taxon>Bacteria</taxon>
        <taxon>Pseudomonadati</taxon>
        <taxon>Thermodesulfobacteriota</taxon>
        <taxon>Desulfovibrionia</taxon>
        <taxon>Desulfovibrionales</taxon>
        <taxon>Desulfovibrionaceae</taxon>
    </lineage>
</organism>
<dbReference type="InterPro" id="IPR024961">
    <property type="entry name" value="T2SS_GspC_N"/>
</dbReference>
<evidence type="ECO:0000259" key="10">
    <source>
        <dbReference type="Pfam" id="PF11356"/>
    </source>
</evidence>
<dbReference type="Gene3D" id="2.30.42.10">
    <property type="match status" value="1"/>
</dbReference>
<reference evidence="11 12" key="1">
    <citation type="submission" date="2022-08" db="EMBL/GenBank/DDBJ databases">
        <title>Genome Sequence of the sulphate-reducing bacterium, Pseudodesulfovibrio sp. SYK.</title>
        <authorList>
            <person name="Kondo R."/>
            <person name="Kataoka T."/>
        </authorList>
    </citation>
    <scope>NUCLEOTIDE SEQUENCE [LARGE SCALE GENOMIC DNA]</scope>
    <source>
        <strain evidence="11 12">SYK</strain>
    </source>
</reference>
<evidence type="ECO:0000256" key="9">
    <source>
        <dbReference type="SAM" id="Phobius"/>
    </source>
</evidence>
<keyword evidence="6" id="KW-0653">Protein transport</keyword>
<feature type="transmembrane region" description="Helical" evidence="9">
    <location>
        <begin position="16"/>
        <end position="39"/>
    </location>
</feature>
<dbReference type="RefSeq" id="WP_281760951.1">
    <property type="nucleotide sequence ID" value="NZ_AP026709.1"/>
</dbReference>
<evidence type="ECO:0000256" key="8">
    <source>
        <dbReference type="ARBA" id="ARBA00023136"/>
    </source>
</evidence>
<keyword evidence="4" id="KW-0997">Cell inner membrane</keyword>
<dbReference type="Gene3D" id="2.30.30.830">
    <property type="match status" value="1"/>
</dbReference>
<accession>A0ABM8B3Q9</accession>
<protein>
    <recommendedName>
        <fullName evidence="10">Type II secretion system protein GspC N-terminal domain-containing protein</fullName>
    </recommendedName>
</protein>
<comment type="subcellular location">
    <subcellularLocation>
        <location evidence="1">Cell inner membrane</location>
    </subcellularLocation>
</comment>
<proteinExistence type="predicted"/>
<evidence type="ECO:0000256" key="3">
    <source>
        <dbReference type="ARBA" id="ARBA00022475"/>
    </source>
</evidence>
<evidence type="ECO:0000256" key="2">
    <source>
        <dbReference type="ARBA" id="ARBA00022448"/>
    </source>
</evidence>
<dbReference type="Proteomes" id="UP001317742">
    <property type="component" value="Chromosome"/>
</dbReference>
<name>A0ABM8B3Q9_9BACT</name>
<keyword evidence="8 9" id="KW-0472">Membrane</keyword>
<keyword evidence="7 9" id="KW-1133">Transmembrane helix</keyword>